<evidence type="ECO:0000313" key="2">
    <source>
        <dbReference type="EMBL" id="CAL8127539.1"/>
    </source>
</evidence>
<name>A0ABP1RGH0_9HEXA</name>
<keyword evidence="3" id="KW-1185">Reference proteome</keyword>
<dbReference type="InterPro" id="IPR001810">
    <property type="entry name" value="F-box_dom"/>
</dbReference>
<evidence type="ECO:0000313" key="3">
    <source>
        <dbReference type="Proteomes" id="UP001642540"/>
    </source>
</evidence>
<dbReference type="Proteomes" id="UP001642540">
    <property type="component" value="Unassembled WGS sequence"/>
</dbReference>
<dbReference type="InterPro" id="IPR036047">
    <property type="entry name" value="F-box-like_dom_sf"/>
</dbReference>
<organism evidence="2 3">
    <name type="scientific">Orchesella dallaii</name>
    <dbReference type="NCBI Taxonomy" id="48710"/>
    <lineage>
        <taxon>Eukaryota</taxon>
        <taxon>Metazoa</taxon>
        <taxon>Ecdysozoa</taxon>
        <taxon>Arthropoda</taxon>
        <taxon>Hexapoda</taxon>
        <taxon>Collembola</taxon>
        <taxon>Entomobryomorpha</taxon>
        <taxon>Entomobryoidea</taxon>
        <taxon>Orchesellidae</taxon>
        <taxon>Orchesellinae</taxon>
        <taxon>Orchesella</taxon>
    </lineage>
</organism>
<protein>
    <recommendedName>
        <fullName evidence="1">F-box domain-containing protein</fullName>
    </recommendedName>
</protein>
<sequence length="558" mass="64255">MATKDEDHEVEHEDKSIEKYPLHRFPVEVWDLIFSHLNNRQDLITCHNTSRAWESIFKDKRAVLFFPEVFPFIVRALDRSDILACRRTHPVWKQAVDIYLQNRPSHFKLDTFYDPCNDEGEDKDEYLRRESFWLKYMYWFESSQEIQHFLLRMTDYAGKNPFISRSLTCLDNKMDPAESSDMWRSAKALVASFGTEIWHCDFVFSCNHNPIHFYKILRHCLNFMPNLRTFEVCYYGDHHLFNYLEIISLEELVRLEPLPRLKSLVKLKVASLPSPVLIEALSRNSLNIEKLQLNKPCPFRNTYEFGQPNRDPPRLTKLEELCMALYSREDLQMLGMTTSSCWPLTTLSLEDLSDDRISLHSLFYTVGRFGETLKTFIYKVSTSNFKKRGATIIGNDPNLRLHLPHLEILKIYAEHVRLGSIDFTLPLVKLKELVLVVEDGGVGGGVGCSGRISPWKGGKGRKAGKVFGGGFPGGSGGAAGGCGASGGSEGIIRFSGYLNKMYDSNIWEILHNLHTICIKVNTGLRPRNNNGHNELVKYSYVRDMYKDYCCGLKQLRIY</sequence>
<dbReference type="SUPFAM" id="SSF81383">
    <property type="entry name" value="F-box domain"/>
    <property type="match status" value="1"/>
</dbReference>
<proteinExistence type="predicted"/>
<accession>A0ABP1RGH0</accession>
<comment type="caution">
    <text evidence="2">The sequence shown here is derived from an EMBL/GenBank/DDBJ whole genome shotgun (WGS) entry which is preliminary data.</text>
</comment>
<feature type="domain" description="F-box" evidence="1">
    <location>
        <begin position="22"/>
        <end position="60"/>
    </location>
</feature>
<dbReference type="SUPFAM" id="SSF52047">
    <property type="entry name" value="RNI-like"/>
    <property type="match status" value="1"/>
</dbReference>
<evidence type="ECO:0000259" key="1">
    <source>
        <dbReference type="Pfam" id="PF00646"/>
    </source>
</evidence>
<dbReference type="EMBL" id="CAXLJM020000072">
    <property type="protein sequence ID" value="CAL8127539.1"/>
    <property type="molecule type" value="Genomic_DNA"/>
</dbReference>
<reference evidence="2 3" key="1">
    <citation type="submission" date="2024-08" db="EMBL/GenBank/DDBJ databases">
        <authorList>
            <person name="Cucini C."/>
            <person name="Frati F."/>
        </authorList>
    </citation>
    <scope>NUCLEOTIDE SEQUENCE [LARGE SCALE GENOMIC DNA]</scope>
</reference>
<gene>
    <name evidence="2" type="ORF">ODALV1_LOCUS21888</name>
</gene>
<dbReference type="Pfam" id="PF00646">
    <property type="entry name" value="F-box"/>
    <property type="match status" value="1"/>
</dbReference>